<evidence type="ECO:0000313" key="6">
    <source>
        <dbReference type="EMBL" id="MFC0527371.1"/>
    </source>
</evidence>
<evidence type="ECO:0000259" key="5">
    <source>
        <dbReference type="Pfam" id="PF13407"/>
    </source>
</evidence>
<accession>A0ABV6LY86</accession>
<feature type="chain" id="PRO_5045690903" evidence="4">
    <location>
        <begin position="24"/>
        <end position="336"/>
    </location>
</feature>
<reference evidence="6 7" key="1">
    <citation type="submission" date="2024-09" db="EMBL/GenBank/DDBJ databases">
        <authorList>
            <person name="Sun Q."/>
            <person name="Mori K."/>
        </authorList>
    </citation>
    <scope>NUCLEOTIDE SEQUENCE [LARGE SCALE GENOMIC DNA]</scope>
    <source>
        <strain evidence="6 7">TBRC 3947</strain>
    </source>
</reference>
<dbReference type="SUPFAM" id="SSF53822">
    <property type="entry name" value="Periplasmic binding protein-like I"/>
    <property type="match status" value="1"/>
</dbReference>
<dbReference type="Gene3D" id="3.40.50.2300">
    <property type="match status" value="2"/>
</dbReference>
<evidence type="ECO:0000256" key="4">
    <source>
        <dbReference type="SAM" id="SignalP"/>
    </source>
</evidence>
<dbReference type="PANTHER" id="PTHR46847">
    <property type="entry name" value="D-ALLOSE-BINDING PERIPLASMIC PROTEIN-RELATED"/>
    <property type="match status" value="1"/>
</dbReference>
<feature type="domain" description="Periplasmic binding protein" evidence="5">
    <location>
        <begin position="54"/>
        <end position="307"/>
    </location>
</feature>
<comment type="caution">
    <text evidence="6">The sequence shown here is derived from an EMBL/GenBank/DDBJ whole genome shotgun (WGS) entry which is preliminary data.</text>
</comment>
<dbReference type="PROSITE" id="PS51257">
    <property type="entry name" value="PROKAR_LIPOPROTEIN"/>
    <property type="match status" value="1"/>
</dbReference>
<evidence type="ECO:0000256" key="3">
    <source>
        <dbReference type="ARBA" id="ARBA00022729"/>
    </source>
</evidence>
<feature type="signal peptide" evidence="4">
    <location>
        <begin position="1"/>
        <end position="23"/>
    </location>
</feature>
<evidence type="ECO:0000256" key="2">
    <source>
        <dbReference type="ARBA" id="ARBA00007639"/>
    </source>
</evidence>
<comment type="subcellular location">
    <subcellularLocation>
        <location evidence="1">Cell envelope</location>
    </subcellularLocation>
</comment>
<sequence length="336" mass="35537">MKFLLRRSATTLVVLALAGTLTACVESGQGSSTDGKASDCTPSDAKEIYISFGYDNNPIVATLKPHSFAEAQKRGYKLTWTNDADKAETQASNLQALAAQKVPAVSIFALDTNAVTPAVEQLREACTKVVSYAGELEGTDAHIGLSLVESGRILTEGAVAWAKENGISPKVLIINNNDLAPGKLRYKGLLEGLKSDPDVDVEIVSDQKAATDAEAASLSQQVLQANPDINVIVAFNDNYALAALQAMRNLGRDTGPNAKLWVGGIDGSIQALEELKKNNAYRGSSAVDMKEVGSALVDIPADVLEGKDPGTYELPYVFLPQGDPRIDQFLANATAG</sequence>
<dbReference type="Proteomes" id="UP001589867">
    <property type="component" value="Unassembled WGS sequence"/>
</dbReference>
<proteinExistence type="inferred from homology"/>
<dbReference type="InterPro" id="IPR025997">
    <property type="entry name" value="SBP_2_dom"/>
</dbReference>
<keyword evidence="3 4" id="KW-0732">Signal</keyword>
<dbReference type="PANTHER" id="PTHR46847:SF1">
    <property type="entry name" value="D-ALLOSE-BINDING PERIPLASMIC PROTEIN-RELATED"/>
    <property type="match status" value="1"/>
</dbReference>
<name>A0ABV6LY86_9ACTN</name>
<dbReference type="InterPro" id="IPR028082">
    <property type="entry name" value="Peripla_BP_I"/>
</dbReference>
<dbReference type="Pfam" id="PF13407">
    <property type="entry name" value="Peripla_BP_4"/>
    <property type="match status" value="1"/>
</dbReference>
<evidence type="ECO:0000256" key="1">
    <source>
        <dbReference type="ARBA" id="ARBA00004196"/>
    </source>
</evidence>
<keyword evidence="7" id="KW-1185">Reference proteome</keyword>
<dbReference type="EMBL" id="JBHLUH010000009">
    <property type="protein sequence ID" value="MFC0527371.1"/>
    <property type="molecule type" value="Genomic_DNA"/>
</dbReference>
<dbReference type="RefSeq" id="WP_377247154.1">
    <property type="nucleotide sequence ID" value="NZ_JBHLUH010000009.1"/>
</dbReference>
<evidence type="ECO:0000313" key="7">
    <source>
        <dbReference type="Proteomes" id="UP001589867"/>
    </source>
</evidence>
<organism evidence="6 7">
    <name type="scientific">Phytohabitans kaempferiae</name>
    <dbReference type="NCBI Taxonomy" id="1620943"/>
    <lineage>
        <taxon>Bacteria</taxon>
        <taxon>Bacillati</taxon>
        <taxon>Actinomycetota</taxon>
        <taxon>Actinomycetes</taxon>
        <taxon>Micromonosporales</taxon>
        <taxon>Micromonosporaceae</taxon>
    </lineage>
</organism>
<protein>
    <submittedName>
        <fullName evidence="6">Sugar ABC transporter substrate-binding protein</fullName>
    </submittedName>
</protein>
<comment type="similarity">
    <text evidence="2">Belongs to the bacterial solute-binding protein 2 family.</text>
</comment>
<dbReference type="CDD" id="cd01536">
    <property type="entry name" value="PBP1_ABC_sugar_binding-like"/>
    <property type="match status" value="1"/>
</dbReference>
<gene>
    <name evidence="6" type="ORF">ACFFIA_06840</name>
</gene>